<reference evidence="2 3" key="1">
    <citation type="submission" date="2021-03" db="EMBL/GenBank/DDBJ databases">
        <title>Genome sequencing of Marinobacter sp. LPB0319.</title>
        <authorList>
            <person name="Kim J."/>
        </authorList>
    </citation>
    <scope>NUCLEOTIDE SEQUENCE [LARGE SCALE GENOMIC DNA]</scope>
    <source>
        <strain evidence="2 3">LPB0319</strain>
    </source>
</reference>
<keyword evidence="3" id="KW-1185">Reference proteome</keyword>
<evidence type="ECO:0000256" key="1">
    <source>
        <dbReference type="SAM" id="SignalP"/>
    </source>
</evidence>
<dbReference type="RefSeq" id="WP_206643110.1">
    <property type="nucleotide sequence ID" value="NZ_CP071247.1"/>
</dbReference>
<feature type="signal peptide" evidence="1">
    <location>
        <begin position="1"/>
        <end position="24"/>
    </location>
</feature>
<name>A0ABX7MUF9_9GAMM</name>
<proteinExistence type="predicted"/>
<accession>A0ABX7MUF9</accession>
<organism evidence="2 3">
    <name type="scientific">Marinobacter salinisoli</name>
    <dbReference type="NCBI Taxonomy" id="2769486"/>
    <lineage>
        <taxon>Bacteria</taxon>
        <taxon>Pseudomonadati</taxon>
        <taxon>Pseudomonadota</taxon>
        <taxon>Gammaproteobacteria</taxon>
        <taxon>Pseudomonadales</taxon>
        <taxon>Marinobacteraceae</taxon>
        <taxon>Marinobacter</taxon>
    </lineage>
</organism>
<evidence type="ECO:0000313" key="3">
    <source>
        <dbReference type="Proteomes" id="UP000663555"/>
    </source>
</evidence>
<evidence type="ECO:0000313" key="2">
    <source>
        <dbReference type="EMBL" id="QSP93888.1"/>
    </source>
</evidence>
<keyword evidence="1" id="KW-0732">Signal</keyword>
<evidence type="ECO:0008006" key="4">
    <source>
        <dbReference type="Google" id="ProtNLM"/>
    </source>
</evidence>
<dbReference type="EMBL" id="CP071247">
    <property type="protein sequence ID" value="QSP93888.1"/>
    <property type="molecule type" value="Genomic_DNA"/>
</dbReference>
<dbReference type="Proteomes" id="UP000663555">
    <property type="component" value="Chromosome"/>
</dbReference>
<feature type="chain" id="PRO_5046286769" description="SoxXA-binding protein" evidence="1">
    <location>
        <begin position="25"/>
        <end position="101"/>
    </location>
</feature>
<sequence length="101" mass="10945">MNKPLLILAASFVLSLPAVSQAGAKEDFSEIYQQAENTHNQAGTFQWTTTANQLSAANEAAESGDYDKALEMAKKALAYAEQSLAQRKQQEENWPAVAIGN</sequence>
<gene>
    <name evidence="2" type="ORF">LPB19_11860</name>
</gene>
<protein>
    <recommendedName>
        <fullName evidence="4">SoxXA-binding protein</fullName>
    </recommendedName>
</protein>